<feature type="binding site" evidence="6">
    <location>
        <position position="137"/>
    </location>
    <ligand>
        <name>ATP</name>
        <dbReference type="ChEBI" id="CHEBI:30616"/>
    </ligand>
</feature>
<comment type="subcellular location">
    <subcellularLocation>
        <location evidence="1">Cytoplasm</location>
    </subcellularLocation>
</comment>
<dbReference type="SUPFAM" id="SSF56112">
    <property type="entry name" value="Protein kinase-like (PK-like)"/>
    <property type="match status" value="1"/>
</dbReference>
<keyword evidence="9" id="KW-1185">Reference proteome</keyword>
<dbReference type="GO" id="GO:0043066">
    <property type="term" value="P:negative regulation of apoptotic process"/>
    <property type="evidence" value="ECO:0007669"/>
    <property type="project" value="TreeGrafter"/>
</dbReference>
<proteinExistence type="predicted"/>
<dbReference type="OrthoDB" id="122279at2759"/>
<dbReference type="EMBL" id="CAJPIZ010040132">
    <property type="protein sequence ID" value="CAG2121539.1"/>
    <property type="molecule type" value="Genomic_DNA"/>
</dbReference>
<evidence type="ECO:0000256" key="4">
    <source>
        <dbReference type="ARBA" id="ARBA00022679"/>
    </source>
</evidence>
<feature type="domain" description="Protein kinase" evidence="7">
    <location>
        <begin position="108"/>
        <end position="233"/>
    </location>
</feature>
<dbReference type="GO" id="GO:0005737">
    <property type="term" value="C:cytoplasm"/>
    <property type="evidence" value="ECO:0007669"/>
    <property type="project" value="UniProtKB-SubCell"/>
</dbReference>
<gene>
    <name evidence="8" type="ORF">OSB1V03_LOCUS21485</name>
</gene>
<evidence type="ECO:0000259" key="7">
    <source>
        <dbReference type="PROSITE" id="PS50011"/>
    </source>
</evidence>
<accession>A0A7R9QIS7</accession>
<dbReference type="Proteomes" id="UP000759131">
    <property type="component" value="Unassembled WGS sequence"/>
</dbReference>
<keyword evidence="6" id="KW-0547">Nucleotide-binding</keyword>
<dbReference type="InterPro" id="IPR051302">
    <property type="entry name" value="Dual_SerThr-Tyr_Kinase"/>
</dbReference>
<evidence type="ECO:0000256" key="2">
    <source>
        <dbReference type="ARBA" id="ARBA00022490"/>
    </source>
</evidence>
<keyword evidence="6" id="KW-0067">ATP-binding</keyword>
<dbReference type="Gene3D" id="1.10.510.10">
    <property type="entry name" value="Transferase(Phosphotransferase) domain 1"/>
    <property type="match status" value="1"/>
</dbReference>
<dbReference type="GO" id="GO:0045743">
    <property type="term" value="P:positive regulation of fibroblast growth factor receptor signaling pathway"/>
    <property type="evidence" value="ECO:0007669"/>
    <property type="project" value="TreeGrafter"/>
</dbReference>
<evidence type="ECO:0000256" key="1">
    <source>
        <dbReference type="ARBA" id="ARBA00004496"/>
    </source>
</evidence>
<dbReference type="PROSITE" id="PS50011">
    <property type="entry name" value="PROTEIN_KINASE_DOM"/>
    <property type="match status" value="1"/>
</dbReference>
<dbReference type="Pfam" id="PF00069">
    <property type="entry name" value="Pkinase"/>
    <property type="match status" value="1"/>
</dbReference>
<dbReference type="AlphaFoldDB" id="A0A7R9QIS7"/>
<keyword evidence="2" id="KW-0963">Cytoplasm</keyword>
<evidence type="ECO:0000256" key="5">
    <source>
        <dbReference type="ARBA" id="ARBA00022777"/>
    </source>
</evidence>
<dbReference type="InterPro" id="IPR017441">
    <property type="entry name" value="Protein_kinase_ATP_BS"/>
</dbReference>
<keyword evidence="5" id="KW-0418">Kinase</keyword>
<dbReference type="PANTHER" id="PTHR46392:SF1">
    <property type="entry name" value="DUAL SERINE_THREONINE AND TYROSINE PROTEIN KINASE"/>
    <property type="match status" value="1"/>
</dbReference>
<organism evidence="8">
    <name type="scientific">Medioppia subpectinata</name>
    <dbReference type="NCBI Taxonomy" id="1979941"/>
    <lineage>
        <taxon>Eukaryota</taxon>
        <taxon>Metazoa</taxon>
        <taxon>Ecdysozoa</taxon>
        <taxon>Arthropoda</taxon>
        <taxon>Chelicerata</taxon>
        <taxon>Arachnida</taxon>
        <taxon>Acari</taxon>
        <taxon>Acariformes</taxon>
        <taxon>Sarcoptiformes</taxon>
        <taxon>Oribatida</taxon>
        <taxon>Brachypylina</taxon>
        <taxon>Oppioidea</taxon>
        <taxon>Oppiidae</taxon>
        <taxon>Medioppia</taxon>
    </lineage>
</organism>
<feature type="non-terminal residue" evidence="8">
    <location>
        <position position="1"/>
    </location>
</feature>
<evidence type="ECO:0000313" key="9">
    <source>
        <dbReference type="Proteomes" id="UP000759131"/>
    </source>
</evidence>
<dbReference type="GO" id="GO:0070374">
    <property type="term" value="P:positive regulation of ERK1 and ERK2 cascade"/>
    <property type="evidence" value="ECO:0007669"/>
    <property type="project" value="TreeGrafter"/>
</dbReference>
<keyword evidence="4" id="KW-0808">Transferase</keyword>
<dbReference type="EMBL" id="OC894707">
    <property type="protein sequence ID" value="CAD7647525.1"/>
    <property type="molecule type" value="Genomic_DNA"/>
</dbReference>
<dbReference type="InterPro" id="IPR000719">
    <property type="entry name" value="Prot_kinase_dom"/>
</dbReference>
<dbReference type="GO" id="GO:0044344">
    <property type="term" value="P:cellular response to fibroblast growth factor stimulus"/>
    <property type="evidence" value="ECO:0007669"/>
    <property type="project" value="TreeGrafter"/>
</dbReference>
<reference evidence="8" key="1">
    <citation type="submission" date="2020-11" db="EMBL/GenBank/DDBJ databases">
        <authorList>
            <person name="Tran Van P."/>
        </authorList>
    </citation>
    <scope>NUCLEOTIDE SEQUENCE</scope>
</reference>
<dbReference type="GO" id="GO:0005524">
    <property type="term" value="F:ATP binding"/>
    <property type="evidence" value="ECO:0007669"/>
    <property type="project" value="UniProtKB-UniRule"/>
</dbReference>
<evidence type="ECO:0000256" key="3">
    <source>
        <dbReference type="ARBA" id="ARBA00022527"/>
    </source>
</evidence>
<dbReference type="GO" id="GO:0004674">
    <property type="term" value="F:protein serine/threonine kinase activity"/>
    <property type="evidence" value="ECO:0007669"/>
    <property type="project" value="UniProtKB-KW"/>
</dbReference>
<dbReference type="PROSITE" id="PS00107">
    <property type="entry name" value="PROTEIN_KINASE_ATP"/>
    <property type="match status" value="1"/>
</dbReference>
<sequence length="233" mass="26756">MRQMVQTISWKPYPIVDSDWKKYVTNDVLDSLSESRLAKSICLQFRDRLKHSHENFIASLKELEAVHSGRMRRTDDRREQVRKNHAPGFAKFALESTSLIDVIIHGMPQLGREIGRGQYGVVYSCSRWAGYNPCAIKSVVPPDDKHWNDLAMEFYYTRSIPEHKRVVQIRGAVIDYTYGGGITPAVLLIMDRMVCDLYAAIKNGLDWMARLQVAIDVIHGIRYLHGQGLVHRD</sequence>
<name>A0A7R9QIS7_9ACAR</name>
<dbReference type="PANTHER" id="PTHR46392">
    <property type="entry name" value="DUAL SERINE/THREONINE AND TYROSINE PROTEIN KINASE"/>
    <property type="match status" value="1"/>
</dbReference>
<dbReference type="InterPro" id="IPR011009">
    <property type="entry name" value="Kinase-like_dom_sf"/>
</dbReference>
<evidence type="ECO:0000313" key="8">
    <source>
        <dbReference type="EMBL" id="CAD7647525.1"/>
    </source>
</evidence>
<keyword evidence="3" id="KW-0723">Serine/threonine-protein kinase</keyword>
<evidence type="ECO:0000256" key="6">
    <source>
        <dbReference type="PROSITE-ProRule" id="PRU10141"/>
    </source>
</evidence>
<protein>
    <recommendedName>
        <fullName evidence="7">Protein kinase domain-containing protein</fullName>
    </recommendedName>
</protein>